<evidence type="ECO:0000313" key="5">
    <source>
        <dbReference type="Proteomes" id="UP000252086"/>
    </source>
</evidence>
<dbReference type="SMART" id="SM00267">
    <property type="entry name" value="GGDEF"/>
    <property type="match status" value="1"/>
</dbReference>
<dbReference type="InterPro" id="IPR035919">
    <property type="entry name" value="EAL_sf"/>
</dbReference>
<evidence type="ECO:0000313" key="4">
    <source>
        <dbReference type="EMBL" id="RBO83835.1"/>
    </source>
</evidence>
<proteinExistence type="predicted"/>
<dbReference type="Gene3D" id="3.30.70.270">
    <property type="match status" value="1"/>
</dbReference>
<feature type="domain" description="GGDEF" evidence="3">
    <location>
        <begin position="134"/>
        <end position="269"/>
    </location>
</feature>
<protein>
    <submittedName>
        <fullName evidence="4">Diguanylate cyclase (GGDEF)-like protein</fullName>
    </submittedName>
</protein>
<keyword evidence="1" id="KW-1133">Transmembrane helix</keyword>
<feature type="domain" description="EAL" evidence="2">
    <location>
        <begin position="278"/>
        <end position="532"/>
    </location>
</feature>
<dbReference type="InterPro" id="IPR001633">
    <property type="entry name" value="EAL_dom"/>
</dbReference>
<dbReference type="AlphaFoldDB" id="A0A366D1N6"/>
<dbReference type="NCBIfam" id="TIGR00254">
    <property type="entry name" value="GGDEF"/>
    <property type="match status" value="1"/>
</dbReference>
<dbReference type="PROSITE" id="PS50887">
    <property type="entry name" value="GGDEF"/>
    <property type="match status" value="1"/>
</dbReference>
<dbReference type="InterPro" id="IPR000160">
    <property type="entry name" value="GGDEF_dom"/>
</dbReference>
<dbReference type="PROSITE" id="PS50883">
    <property type="entry name" value="EAL"/>
    <property type="match status" value="1"/>
</dbReference>
<keyword evidence="5" id="KW-1185">Reference proteome</keyword>
<feature type="transmembrane region" description="Helical" evidence="1">
    <location>
        <begin position="65"/>
        <end position="86"/>
    </location>
</feature>
<dbReference type="CDD" id="cd01948">
    <property type="entry name" value="EAL"/>
    <property type="match status" value="1"/>
</dbReference>
<dbReference type="InterPro" id="IPR029787">
    <property type="entry name" value="Nucleotide_cyclase"/>
</dbReference>
<gene>
    <name evidence="4" type="ORF">DFP76_103109</name>
</gene>
<dbReference type="PANTHER" id="PTHR33121:SF71">
    <property type="entry name" value="OXYGEN SENSOR PROTEIN DOSP"/>
    <property type="match status" value="1"/>
</dbReference>
<organism evidence="4 5">
    <name type="scientific">Marinomonas aquiplantarum</name>
    <dbReference type="NCBI Taxonomy" id="491951"/>
    <lineage>
        <taxon>Bacteria</taxon>
        <taxon>Pseudomonadati</taxon>
        <taxon>Pseudomonadota</taxon>
        <taxon>Gammaproteobacteria</taxon>
        <taxon>Oceanospirillales</taxon>
        <taxon>Oceanospirillaceae</taxon>
        <taxon>Marinomonas</taxon>
    </lineage>
</organism>
<comment type="caution">
    <text evidence="4">The sequence shown here is derived from an EMBL/GenBank/DDBJ whole genome shotgun (WGS) entry which is preliminary data.</text>
</comment>
<dbReference type="Pfam" id="PF00563">
    <property type="entry name" value="EAL"/>
    <property type="match status" value="1"/>
</dbReference>
<dbReference type="EMBL" id="QNRF01000003">
    <property type="protein sequence ID" value="RBO83835.1"/>
    <property type="molecule type" value="Genomic_DNA"/>
</dbReference>
<dbReference type="InterPro" id="IPR043128">
    <property type="entry name" value="Rev_trsase/Diguanyl_cyclase"/>
</dbReference>
<dbReference type="InterPro" id="IPR050706">
    <property type="entry name" value="Cyclic-di-GMP_PDE-like"/>
</dbReference>
<reference evidence="4 5" key="1">
    <citation type="submission" date="2018-06" db="EMBL/GenBank/DDBJ databases">
        <title>Genomic Encyclopedia of Type Strains, Phase III (KMG-III): the genomes of soil and plant-associated and newly described type strains.</title>
        <authorList>
            <person name="Whitman W."/>
        </authorList>
    </citation>
    <scope>NUCLEOTIDE SEQUENCE [LARGE SCALE GENOMIC DNA]</scope>
    <source>
        <strain evidence="4 5">CECT 7732</strain>
    </source>
</reference>
<dbReference type="PANTHER" id="PTHR33121">
    <property type="entry name" value="CYCLIC DI-GMP PHOSPHODIESTERASE PDEF"/>
    <property type="match status" value="1"/>
</dbReference>
<feature type="transmembrane region" description="Helical" evidence="1">
    <location>
        <begin position="12"/>
        <end position="31"/>
    </location>
</feature>
<dbReference type="RefSeq" id="WP_113873829.1">
    <property type="nucleotide sequence ID" value="NZ_QNRF01000003.1"/>
</dbReference>
<evidence type="ECO:0000259" key="3">
    <source>
        <dbReference type="PROSITE" id="PS50887"/>
    </source>
</evidence>
<dbReference type="Pfam" id="PF00990">
    <property type="entry name" value="GGDEF"/>
    <property type="match status" value="1"/>
</dbReference>
<dbReference type="SUPFAM" id="SSF55073">
    <property type="entry name" value="Nucleotide cyclase"/>
    <property type="match status" value="1"/>
</dbReference>
<dbReference type="SUPFAM" id="SSF141868">
    <property type="entry name" value="EAL domain-like"/>
    <property type="match status" value="1"/>
</dbReference>
<sequence>MNKVVSNKSPFFVFGLVCLFGLLTSLIIYLAETRHIDQDMELLDYVLSTTAHALPLENQLAGVNWLFVITPSLIFTLLGILLGVFVHRLNRNHRQALALANKDFEIDPMTGLLSRYKVQQLLTERLVVCQQESKWLATFVLDLDHFKTINEAFGHEVGDKLLAKVAQRLTSVFPDQAVLGYFGGDAFLVVLEAQPDQPISHLESLSQEVIQQVSQTYFIDGLTLNIGCSIGVAWYPEFGTDAMTLIKNADLAVYEAKRSGRATYHFYDGEMGRRFARNVRIETRLRRAIENEQLEMHFQPKVDLVTQQCVGLEALLRWEDEELGSVSPAEFVPIAEQSGIILPLGEWVFEQTFRHILEWQKQGLKVPPIAVNCSAAQLKRADFLPNLLTLLERYQVNPKSLEIEVTESILIEDAVGCAELLRKMSQLGFSLAIDDFGTGYSSLSYLKDLPFHSIKIDQVFIRDIIEDQSHAALTNAIISLSHKLGLKVIAEGIANEDQLNLLCQFGCDVGQGYFFSKAFGASSMSSDPMILALNESNEA</sequence>
<keyword evidence="1" id="KW-0472">Membrane</keyword>
<name>A0A366D1N6_9GAMM</name>
<dbReference type="GO" id="GO:0071111">
    <property type="term" value="F:cyclic-guanylate-specific phosphodiesterase activity"/>
    <property type="evidence" value="ECO:0007669"/>
    <property type="project" value="InterPro"/>
</dbReference>
<dbReference type="OrthoDB" id="5777683at2"/>
<evidence type="ECO:0000259" key="2">
    <source>
        <dbReference type="PROSITE" id="PS50883"/>
    </source>
</evidence>
<dbReference type="CDD" id="cd01949">
    <property type="entry name" value="GGDEF"/>
    <property type="match status" value="1"/>
</dbReference>
<keyword evidence="1" id="KW-0812">Transmembrane</keyword>
<dbReference type="Gene3D" id="3.20.20.450">
    <property type="entry name" value="EAL domain"/>
    <property type="match status" value="1"/>
</dbReference>
<dbReference type="Proteomes" id="UP000252086">
    <property type="component" value="Unassembled WGS sequence"/>
</dbReference>
<dbReference type="SMART" id="SM00052">
    <property type="entry name" value="EAL"/>
    <property type="match status" value="1"/>
</dbReference>
<evidence type="ECO:0000256" key="1">
    <source>
        <dbReference type="SAM" id="Phobius"/>
    </source>
</evidence>
<accession>A0A366D1N6</accession>